<proteinExistence type="predicted"/>
<dbReference type="InterPro" id="IPR010982">
    <property type="entry name" value="Lambda_DNA-bd_dom_sf"/>
</dbReference>
<dbReference type="EMBL" id="BMVC01000001">
    <property type="protein sequence ID" value="GHC80595.1"/>
    <property type="molecule type" value="Genomic_DNA"/>
</dbReference>
<dbReference type="Pfam" id="PF19054">
    <property type="entry name" value="DUF5753"/>
    <property type="match status" value="1"/>
</dbReference>
<evidence type="ECO:0000259" key="1">
    <source>
        <dbReference type="PROSITE" id="PS50943"/>
    </source>
</evidence>
<accession>A0A918WT78</accession>
<dbReference type="Gene3D" id="1.10.260.40">
    <property type="entry name" value="lambda repressor-like DNA-binding domains"/>
    <property type="match status" value="1"/>
</dbReference>
<dbReference type="RefSeq" id="WP_189821211.1">
    <property type="nucleotide sequence ID" value="NZ_BMVC01000001.1"/>
</dbReference>
<dbReference type="GO" id="GO:0003677">
    <property type="term" value="F:DNA binding"/>
    <property type="evidence" value="ECO:0007669"/>
    <property type="project" value="InterPro"/>
</dbReference>
<reference evidence="2" key="2">
    <citation type="submission" date="2020-09" db="EMBL/GenBank/DDBJ databases">
        <authorList>
            <person name="Sun Q."/>
            <person name="Ohkuma M."/>
        </authorList>
    </citation>
    <scope>NUCLEOTIDE SEQUENCE</scope>
    <source>
        <strain evidence="2">JCM 4637</strain>
    </source>
</reference>
<comment type="caution">
    <text evidence="2">The sequence shown here is derived from an EMBL/GenBank/DDBJ whole genome shotgun (WGS) entry which is preliminary data.</text>
</comment>
<reference evidence="2" key="1">
    <citation type="journal article" date="2014" name="Int. J. Syst. Evol. Microbiol.">
        <title>Complete genome sequence of Corynebacterium casei LMG S-19264T (=DSM 44701T), isolated from a smear-ripened cheese.</title>
        <authorList>
            <consortium name="US DOE Joint Genome Institute (JGI-PGF)"/>
            <person name="Walter F."/>
            <person name="Albersmeier A."/>
            <person name="Kalinowski J."/>
            <person name="Ruckert C."/>
        </authorList>
    </citation>
    <scope>NUCLEOTIDE SEQUENCE</scope>
    <source>
        <strain evidence="2">JCM 4637</strain>
    </source>
</reference>
<dbReference type="Pfam" id="PF13560">
    <property type="entry name" value="HTH_31"/>
    <property type="match status" value="1"/>
</dbReference>
<sequence length="289" mass="32810">MLPNPDQDPTPETPSQEDGTAHLFRALGKQIKALREFRGMKQSELATAVRFGPDLISAVERGTRTPQPDLLLAADPVLGAHGTLIAAIPDVEEALKKSRTRHPDWYRNYAKLEAEALEIFHYGNQVVHGLLQTEAYARAIFTRWRPLYSEETVEKRVADRLSRQGVLEKWPPTQFGFIFEEVALHRPIGGREVHHEQLRRLLTLGTRRNITIQVMETACEEHPNMDGAFNLLTAKNEQRVAYTEVQGHPRLITDPAEVRAMQERYGIMQTLALRPDASLAMIERILGDR</sequence>
<dbReference type="PROSITE" id="PS50943">
    <property type="entry name" value="HTH_CROC1"/>
    <property type="match status" value="1"/>
</dbReference>
<dbReference type="SUPFAM" id="SSF47413">
    <property type="entry name" value="lambda repressor-like DNA-binding domains"/>
    <property type="match status" value="1"/>
</dbReference>
<gene>
    <name evidence="2" type="ORF">GCM10010334_07750</name>
</gene>
<evidence type="ECO:0000313" key="2">
    <source>
        <dbReference type="EMBL" id="GHC80595.1"/>
    </source>
</evidence>
<dbReference type="InterPro" id="IPR043917">
    <property type="entry name" value="DUF5753"/>
</dbReference>
<dbReference type="AlphaFoldDB" id="A0A918WT78"/>
<organism evidence="2 3">
    <name type="scientific">Streptomyces finlayi</name>
    <dbReference type="NCBI Taxonomy" id="67296"/>
    <lineage>
        <taxon>Bacteria</taxon>
        <taxon>Bacillati</taxon>
        <taxon>Actinomycetota</taxon>
        <taxon>Actinomycetes</taxon>
        <taxon>Kitasatosporales</taxon>
        <taxon>Streptomycetaceae</taxon>
        <taxon>Streptomyces</taxon>
    </lineage>
</organism>
<evidence type="ECO:0000313" key="3">
    <source>
        <dbReference type="Proteomes" id="UP000638353"/>
    </source>
</evidence>
<feature type="domain" description="HTH cro/C1-type" evidence="1">
    <location>
        <begin position="31"/>
        <end position="73"/>
    </location>
</feature>
<dbReference type="SMART" id="SM00530">
    <property type="entry name" value="HTH_XRE"/>
    <property type="match status" value="1"/>
</dbReference>
<dbReference type="CDD" id="cd00093">
    <property type="entry name" value="HTH_XRE"/>
    <property type="match status" value="1"/>
</dbReference>
<protein>
    <submittedName>
        <fullName evidence="2">Transcriptional regulator</fullName>
    </submittedName>
</protein>
<name>A0A918WT78_9ACTN</name>
<dbReference type="InterPro" id="IPR001387">
    <property type="entry name" value="Cro/C1-type_HTH"/>
</dbReference>
<dbReference type="Proteomes" id="UP000638353">
    <property type="component" value="Unassembled WGS sequence"/>
</dbReference>